<dbReference type="Proteomes" id="UP000009183">
    <property type="component" value="Chromosome 2"/>
</dbReference>
<dbReference type="STRING" id="29760.D7TW01"/>
<dbReference type="PaxDb" id="29760-VIT_02s0025g03570.t01"/>
<evidence type="ECO:0000256" key="1">
    <source>
        <dbReference type="ARBA" id="ARBA00022490"/>
    </source>
</evidence>
<keyword evidence="4" id="KW-0378">Hydrolase</keyword>
<proteinExistence type="inferred from homology"/>
<dbReference type="FunFam" id="3.30.420.140:FF:000008">
    <property type="entry name" value="Putative pre-16S rRNA nuclease"/>
    <property type="match status" value="1"/>
</dbReference>
<dbReference type="PANTHER" id="PTHR33317:SF1">
    <property type="entry name" value="POLYNUCLEOTIDYL TRANSFERASE, RIBONUCLEASE H-LIKE SUPERFAMILY PROTEIN"/>
    <property type="match status" value="1"/>
</dbReference>
<evidence type="ECO:0000259" key="5">
    <source>
        <dbReference type="SMART" id="SM00732"/>
    </source>
</evidence>
<dbReference type="InParanoid" id="D7TW01"/>
<sequence>MDVSFLTHSRVCLYLWVNAKKRRINTQRKINNYRFQPIKITSKTSKAVVPHQVFVMKYVKPVNLFHDLLKMKATERGRLLGLDVGDKYVGLAVSDLHNKIASPLSVLLRKKSNIDLMATDFQSLISDLSLAGFIVGYPFNRQRSSPTAVNVKVFIDDLCKTGKLEGVRYTYWDECFTSKNVELLLKPLNLHPVQSKTILDKFAAVGILQGYLDHVNRILKSNPK</sequence>
<dbReference type="PANTHER" id="PTHR33317">
    <property type="entry name" value="POLYNUCLEOTIDYL TRANSFERASE, RIBONUCLEASE H-LIKE SUPERFAMILY PROTEIN"/>
    <property type="match status" value="1"/>
</dbReference>
<dbReference type="GO" id="GO:0016787">
    <property type="term" value="F:hydrolase activity"/>
    <property type="evidence" value="ECO:0007669"/>
    <property type="project" value="UniProtKB-KW"/>
</dbReference>
<dbReference type="SUPFAM" id="SSF53098">
    <property type="entry name" value="Ribonuclease H-like"/>
    <property type="match status" value="1"/>
</dbReference>
<dbReference type="Gene3D" id="3.30.420.140">
    <property type="entry name" value="YqgF/RNase H-like domain"/>
    <property type="match status" value="1"/>
</dbReference>
<evidence type="ECO:0000256" key="2">
    <source>
        <dbReference type="ARBA" id="ARBA00022517"/>
    </source>
</evidence>
<dbReference type="InterPro" id="IPR005227">
    <property type="entry name" value="YqgF"/>
</dbReference>
<feature type="domain" description="YqgF/RNase H-like" evidence="5">
    <location>
        <begin position="77"/>
        <end position="181"/>
    </location>
</feature>
<accession>D7TW01</accession>
<gene>
    <name evidence="6" type="ordered locus">VIT_02s0025g03570</name>
</gene>
<evidence type="ECO:0000256" key="3">
    <source>
        <dbReference type="ARBA" id="ARBA00022722"/>
    </source>
</evidence>
<evidence type="ECO:0000313" key="6">
    <source>
        <dbReference type="EMBL" id="CBI34676.3"/>
    </source>
</evidence>
<organism evidence="6 7">
    <name type="scientific">Vitis vinifera</name>
    <name type="common">Grape</name>
    <dbReference type="NCBI Taxonomy" id="29760"/>
    <lineage>
        <taxon>Eukaryota</taxon>
        <taxon>Viridiplantae</taxon>
        <taxon>Streptophyta</taxon>
        <taxon>Embryophyta</taxon>
        <taxon>Tracheophyta</taxon>
        <taxon>Spermatophyta</taxon>
        <taxon>Magnoliopsida</taxon>
        <taxon>eudicotyledons</taxon>
        <taxon>Gunneridae</taxon>
        <taxon>Pentapetalae</taxon>
        <taxon>rosids</taxon>
        <taxon>Vitales</taxon>
        <taxon>Vitaceae</taxon>
        <taxon>Viteae</taxon>
        <taxon>Vitis</taxon>
    </lineage>
</organism>
<keyword evidence="7" id="KW-1185">Reference proteome</keyword>
<evidence type="ECO:0000256" key="4">
    <source>
        <dbReference type="ARBA" id="ARBA00022801"/>
    </source>
</evidence>
<dbReference type="NCBIfam" id="TIGR00250">
    <property type="entry name" value="RNAse_H_YqgF"/>
    <property type="match status" value="1"/>
</dbReference>
<dbReference type="Pfam" id="PF03652">
    <property type="entry name" value="RuvX"/>
    <property type="match status" value="1"/>
</dbReference>
<dbReference type="HOGENOM" id="CLU_098240_1_0_1"/>
<keyword evidence="3" id="KW-0540">Nuclease</keyword>
<dbReference type="OrthoDB" id="10261669at2759"/>
<dbReference type="OMA" id="YTYWDEC"/>
<evidence type="ECO:0000313" key="7">
    <source>
        <dbReference type="Proteomes" id="UP000009183"/>
    </source>
</evidence>
<dbReference type="GO" id="GO:0004518">
    <property type="term" value="F:nuclease activity"/>
    <property type="evidence" value="ECO:0007669"/>
    <property type="project" value="UniProtKB-KW"/>
</dbReference>
<dbReference type="InterPro" id="IPR006641">
    <property type="entry name" value="YqgF/RNaseH-like_dom"/>
</dbReference>
<name>D7TW01_VITVI</name>
<dbReference type="CDD" id="cd16964">
    <property type="entry name" value="YqgF"/>
    <property type="match status" value="1"/>
</dbReference>
<dbReference type="HAMAP" id="MF_00651">
    <property type="entry name" value="Nuclease_YqgF"/>
    <property type="match status" value="1"/>
</dbReference>
<dbReference type="InterPro" id="IPR037027">
    <property type="entry name" value="YqgF/RNaseH-like_dom_sf"/>
</dbReference>
<dbReference type="GO" id="GO:0000967">
    <property type="term" value="P:rRNA 5'-end processing"/>
    <property type="evidence" value="ECO:0000318"/>
    <property type="project" value="GO_Central"/>
</dbReference>
<dbReference type="AlphaFoldDB" id="D7TW01"/>
<keyword evidence="2" id="KW-0690">Ribosome biogenesis</keyword>
<dbReference type="InterPro" id="IPR012337">
    <property type="entry name" value="RNaseH-like_sf"/>
</dbReference>
<protein>
    <recommendedName>
        <fullName evidence="5">YqgF/RNase H-like domain-containing protein</fullName>
    </recommendedName>
</protein>
<dbReference type="eggNOG" id="ENOG502RXZ7">
    <property type="taxonomic scope" value="Eukaryota"/>
</dbReference>
<reference evidence="7" key="1">
    <citation type="journal article" date="2007" name="Nature">
        <title>The grapevine genome sequence suggests ancestral hexaploidization in major angiosperm phyla.</title>
        <authorList>
            <consortium name="The French-Italian Public Consortium for Grapevine Genome Characterization."/>
            <person name="Jaillon O."/>
            <person name="Aury J.-M."/>
            <person name="Noel B."/>
            <person name="Policriti A."/>
            <person name="Clepet C."/>
            <person name="Casagrande A."/>
            <person name="Choisne N."/>
            <person name="Aubourg S."/>
            <person name="Vitulo N."/>
            <person name="Jubin C."/>
            <person name="Vezzi A."/>
            <person name="Legeai F."/>
            <person name="Hugueney P."/>
            <person name="Dasilva C."/>
            <person name="Horner D."/>
            <person name="Mica E."/>
            <person name="Jublot D."/>
            <person name="Poulain J."/>
            <person name="Bruyere C."/>
            <person name="Billault A."/>
            <person name="Segurens B."/>
            <person name="Gouyvenoux M."/>
            <person name="Ugarte E."/>
            <person name="Cattonaro F."/>
            <person name="Anthouard V."/>
            <person name="Vico V."/>
            <person name="Del Fabbro C."/>
            <person name="Alaux M."/>
            <person name="Di Gaspero G."/>
            <person name="Dumas V."/>
            <person name="Felice N."/>
            <person name="Paillard S."/>
            <person name="Juman I."/>
            <person name="Moroldo M."/>
            <person name="Scalabrin S."/>
            <person name="Canaguier A."/>
            <person name="Le Clainche I."/>
            <person name="Malacrida G."/>
            <person name="Durand E."/>
            <person name="Pesole G."/>
            <person name="Laucou V."/>
            <person name="Chatelet P."/>
            <person name="Merdinoglu D."/>
            <person name="Delledonne M."/>
            <person name="Pezzotti M."/>
            <person name="Lecharny A."/>
            <person name="Scarpelli C."/>
            <person name="Artiguenave F."/>
            <person name="Pe M.E."/>
            <person name="Valle G."/>
            <person name="Morgante M."/>
            <person name="Caboche M."/>
            <person name="Adam-Blondon A.-F."/>
            <person name="Weissenbach J."/>
            <person name="Quetier F."/>
            <person name="Wincker P."/>
        </authorList>
    </citation>
    <scope>NUCLEOTIDE SEQUENCE [LARGE SCALE GENOMIC DNA]</scope>
    <source>
        <strain evidence="7">cv. Pinot noir / PN40024</strain>
    </source>
</reference>
<keyword evidence="1" id="KW-0963">Cytoplasm</keyword>
<dbReference type="SMART" id="SM00732">
    <property type="entry name" value="YqgFc"/>
    <property type="match status" value="1"/>
</dbReference>
<dbReference type="FunCoup" id="D7TW01">
    <property type="interactions" value="6"/>
</dbReference>
<dbReference type="EMBL" id="FN596251">
    <property type="protein sequence ID" value="CBI34676.3"/>
    <property type="molecule type" value="Genomic_DNA"/>
</dbReference>